<protein>
    <submittedName>
        <fullName evidence="2">Uncharacterized protein</fullName>
    </submittedName>
</protein>
<sequence>MRLLQIGEKRERNCCPPYSENMFDRARAPAGAGGLIGGLGGAITCLCCLAALGLIGLWATFIPFVAFFKYAYDQDVRAYGGSPSLKNLPQIAFLLAICLLTIRFVKRQIST</sequence>
<keyword evidence="1" id="KW-0472">Membrane</keyword>
<gene>
    <name evidence="2" type="ORF">EDS130_LOCUS927</name>
</gene>
<evidence type="ECO:0000313" key="2">
    <source>
        <dbReference type="EMBL" id="CAF0728624.1"/>
    </source>
</evidence>
<feature type="transmembrane region" description="Helical" evidence="1">
    <location>
        <begin position="35"/>
        <end position="68"/>
    </location>
</feature>
<dbReference type="EMBL" id="CAJNOJ010000002">
    <property type="protein sequence ID" value="CAF0728624.1"/>
    <property type="molecule type" value="Genomic_DNA"/>
</dbReference>
<accession>A0A813MSE1</accession>
<evidence type="ECO:0000313" key="3">
    <source>
        <dbReference type="Proteomes" id="UP000663852"/>
    </source>
</evidence>
<reference evidence="2" key="1">
    <citation type="submission" date="2021-02" db="EMBL/GenBank/DDBJ databases">
        <authorList>
            <person name="Nowell W R."/>
        </authorList>
    </citation>
    <scope>NUCLEOTIDE SEQUENCE</scope>
</reference>
<organism evidence="2 3">
    <name type="scientific">Adineta ricciae</name>
    <name type="common">Rotifer</name>
    <dbReference type="NCBI Taxonomy" id="249248"/>
    <lineage>
        <taxon>Eukaryota</taxon>
        <taxon>Metazoa</taxon>
        <taxon>Spiralia</taxon>
        <taxon>Gnathifera</taxon>
        <taxon>Rotifera</taxon>
        <taxon>Eurotatoria</taxon>
        <taxon>Bdelloidea</taxon>
        <taxon>Adinetida</taxon>
        <taxon>Adinetidae</taxon>
        <taxon>Adineta</taxon>
    </lineage>
</organism>
<name>A0A813MSE1_ADIRI</name>
<proteinExistence type="predicted"/>
<dbReference type="AlphaFoldDB" id="A0A813MSE1"/>
<keyword evidence="1" id="KW-0812">Transmembrane</keyword>
<dbReference type="Proteomes" id="UP000663852">
    <property type="component" value="Unassembled WGS sequence"/>
</dbReference>
<comment type="caution">
    <text evidence="2">The sequence shown here is derived from an EMBL/GenBank/DDBJ whole genome shotgun (WGS) entry which is preliminary data.</text>
</comment>
<feature type="transmembrane region" description="Helical" evidence="1">
    <location>
        <begin position="88"/>
        <end position="105"/>
    </location>
</feature>
<keyword evidence="1" id="KW-1133">Transmembrane helix</keyword>
<evidence type="ECO:0000256" key="1">
    <source>
        <dbReference type="SAM" id="Phobius"/>
    </source>
</evidence>